<reference evidence="1" key="1">
    <citation type="submission" date="2018-02" db="EMBL/GenBank/DDBJ databases">
        <title>Rhizophora mucronata_Transcriptome.</title>
        <authorList>
            <person name="Meera S.P."/>
            <person name="Sreeshan A."/>
            <person name="Augustine A."/>
        </authorList>
    </citation>
    <scope>NUCLEOTIDE SEQUENCE</scope>
    <source>
        <tissue evidence="1">Leaf</tissue>
    </source>
</reference>
<dbReference type="AlphaFoldDB" id="A0A2P2PWR9"/>
<dbReference type="EMBL" id="GGEC01078713">
    <property type="protein sequence ID" value="MBX59197.1"/>
    <property type="molecule type" value="Transcribed_RNA"/>
</dbReference>
<accession>A0A2P2PWR9</accession>
<protein>
    <submittedName>
        <fullName evidence="1">Uncharacterized protein</fullName>
    </submittedName>
</protein>
<proteinExistence type="predicted"/>
<evidence type="ECO:0000313" key="1">
    <source>
        <dbReference type="EMBL" id="MBX59197.1"/>
    </source>
</evidence>
<name>A0A2P2PWR9_RHIMU</name>
<organism evidence="1">
    <name type="scientific">Rhizophora mucronata</name>
    <name type="common">Asiatic mangrove</name>
    <dbReference type="NCBI Taxonomy" id="61149"/>
    <lineage>
        <taxon>Eukaryota</taxon>
        <taxon>Viridiplantae</taxon>
        <taxon>Streptophyta</taxon>
        <taxon>Embryophyta</taxon>
        <taxon>Tracheophyta</taxon>
        <taxon>Spermatophyta</taxon>
        <taxon>Magnoliopsida</taxon>
        <taxon>eudicotyledons</taxon>
        <taxon>Gunneridae</taxon>
        <taxon>Pentapetalae</taxon>
        <taxon>rosids</taxon>
        <taxon>fabids</taxon>
        <taxon>Malpighiales</taxon>
        <taxon>Rhizophoraceae</taxon>
        <taxon>Rhizophora</taxon>
    </lineage>
</organism>
<sequence length="43" mass="4788">MAHGCCLEFKTKIINTPIPRQHAHVQSERALIAENDASKIDIS</sequence>